<feature type="compositionally biased region" description="Basic and acidic residues" evidence="4">
    <location>
        <begin position="180"/>
        <end position="211"/>
    </location>
</feature>
<evidence type="ECO:0000256" key="4">
    <source>
        <dbReference type="SAM" id="MobiDB-lite"/>
    </source>
</evidence>
<proteinExistence type="inferred from homology"/>
<evidence type="ECO:0000256" key="2">
    <source>
        <dbReference type="ARBA" id="ARBA00022980"/>
    </source>
</evidence>
<accession>A0A1Y2FT12</accession>
<dbReference type="GO" id="GO:0003735">
    <property type="term" value="F:structural constituent of ribosome"/>
    <property type="evidence" value="ECO:0007669"/>
    <property type="project" value="InterPro"/>
</dbReference>
<dbReference type="PANTHER" id="PTHR15680:SF9">
    <property type="entry name" value="LARGE RIBOSOMAL SUBUNIT PROTEIN BL19M"/>
    <property type="match status" value="1"/>
</dbReference>
<dbReference type="PANTHER" id="PTHR15680">
    <property type="entry name" value="RIBOSOMAL PROTEIN L19"/>
    <property type="match status" value="1"/>
</dbReference>
<dbReference type="InterPro" id="IPR001857">
    <property type="entry name" value="Ribosomal_bL19"/>
</dbReference>
<evidence type="ECO:0000256" key="1">
    <source>
        <dbReference type="ARBA" id="ARBA00005781"/>
    </source>
</evidence>
<organism evidence="5 6">
    <name type="scientific">Protomyces lactucae-debilis</name>
    <dbReference type="NCBI Taxonomy" id="2754530"/>
    <lineage>
        <taxon>Eukaryota</taxon>
        <taxon>Fungi</taxon>
        <taxon>Dikarya</taxon>
        <taxon>Ascomycota</taxon>
        <taxon>Taphrinomycotina</taxon>
        <taxon>Taphrinomycetes</taxon>
        <taxon>Taphrinales</taxon>
        <taxon>Protomycetaceae</taxon>
        <taxon>Protomyces</taxon>
    </lineage>
</organism>
<keyword evidence="3" id="KW-0687">Ribonucleoprotein</keyword>
<comment type="caution">
    <text evidence="5">The sequence shown here is derived from an EMBL/GenBank/DDBJ whole genome shotgun (WGS) entry which is preliminary data.</text>
</comment>
<sequence length="211" mass="23638">MLVLRSCQPAAAWAASTRTYITATSLAKVKEATSKHAAGLIPPHPRKNTIPIYAPLPGPATKDAMAKVHLDLKQQYDTTGERTLALSRRNLQGLRPGMVLSVFAYNNFPALSPVSTFSGYLIGIKRAGIESSLRLRTQVMRIGVEMRVPVYAPTIKEIRVIKREPPKKIRRAKLFYMRSGRHDKGAPDAIVKADRERREQAAREAKRQERR</sequence>
<dbReference type="OMA" id="VCLNIRQ"/>
<name>A0A1Y2FT12_PROLT</name>
<dbReference type="RefSeq" id="XP_040727935.1">
    <property type="nucleotide sequence ID" value="XM_040867485.1"/>
</dbReference>
<dbReference type="AlphaFoldDB" id="A0A1Y2FT12"/>
<dbReference type="Proteomes" id="UP000193685">
    <property type="component" value="Unassembled WGS sequence"/>
</dbReference>
<dbReference type="InterPro" id="IPR038657">
    <property type="entry name" value="Ribosomal_bL19_sf"/>
</dbReference>
<keyword evidence="6" id="KW-1185">Reference proteome</keyword>
<feature type="region of interest" description="Disordered" evidence="4">
    <location>
        <begin position="179"/>
        <end position="211"/>
    </location>
</feature>
<dbReference type="Gene3D" id="2.30.30.790">
    <property type="match status" value="1"/>
</dbReference>
<dbReference type="GO" id="GO:0005762">
    <property type="term" value="C:mitochondrial large ribosomal subunit"/>
    <property type="evidence" value="ECO:0007669"/>
    <property type="project" value="TreeGrafter"/>
</dbReference>
<evidence type="ECO:0000313" key="6">
    <source>
        <dbReference type="Proteomes" id="UP000193685"/>
    </source>
</evidence>
<dbReference type="STRING" id="56484.A0A1Y2FT12"/>
<evidence type="ECO:0000256" key="3">
    <source>
        <dbReference type="ARBA" id="ARBA00023274"/>
    </source>
</evidence>
<comment type="similarity">
    <text evidence="1">Belongs to the bacterial ribosomal protein bL19 family.</text>
</comment>
<evidence type="ECO:0000313" key="5">
    <source>
        <dbReference type="EMBL" id="ORY87079.1"/>
    </source>
</evidence>
<keyword evidence="2" id="KW-0689">Ribosomal protein</keyword>
<reference evidence="5 6" key="1">
    <citation type="submission" date="2016-07" db="EMBL/GenBank/DDBJ databases">
        <title>Pervasive Adenine N6-methylation of Active Genes in Fungi.</title>
        <authorList>
            <consortium name="DOE Joint Genome Institute"/>
            <person name="Mondo S.J."/>
            <person name="Dannebaum R.O."/>
            <person name="Kuo R.C."/>
            <person name="Labutti K."/>
            <person name="Haridas S."/>
            <person name="Kuo A."/>
            <person name="Salamov A."/>
            <person name="Ahrendt S.R."/>
            <person name="Lipzen A."/>
            <person name="Sullivan W."/>
            <person name="Andreopoulos W.B."/>
            <person name="Clum A."/>
            <person name="Lindquist E."/>
            <person name="Daum C."/>
            <person name="Ramamoorthy G.K."/>
            <person name="Gryganskyi A."/>
            <person name="Culley D."/>
            <person name="Magnuson J.K."/>
            <person name="James T.Y."/>
            <person name="O'Malley M.A."/>
            <person name="Stajich J.E."/>
            <person name="Spatafora J.W."/>
            <person name="Visel A."/>
            <person name="Grigoriev I.V."/>
        </authorList>
    </citation>
    <scope>NUCLEOTIDE SEQUENCE [LARGE SCALE GENOMIC DNA]</scope>
    <source>
        <strain evidence="5 6">12-1054</strain>
    </source>
</reference>
<dbReference type="SUPFAM" id="SSF50104">
    <property type="entry name" value="Translation proteins SH3-like domain"/>
    <property type="match status" value="1"/>
</dbReference>
<dbReference type="InterPro" id="IPR008991">
    <property type="entry name" value="Translation_prot_SH3-like_sf"/>
</dbReference>
<dbReference type="OrthoDB" id="432645at2759"/>
<dbReference type="GeneID" id="63784084"/>
<protein>
    <submittedName>
        <fullName evidence="5">Translation protein SH3-like domain-containing protein</fullName>
    </submittedName>
</protein>
<gene>
    <name evidence="5" type="ORF">BCR37DRAFT_343217</name>
</gene>
<dbReference type="Pfam" id="PF01245">
    <property type="entry name" value="Ribosomal_L19"/>
    <property type="match status" value="1"/>
</dbReference>
<dbReference type="EMBL" id="MCFI01000002">
    <property type="protein sequence ID" value="ORY87079.1"/>
    <property type="molecule type" value="Genomic_DNA"/>
</dbReference>
<dbReference type="GO" id="GO:0006412">
    <property type="term" value="P:translation"/>
    <property type="evidence" value="ECO:0007669"/>
    <property type="project" value="InterPro"/>
</dbReference>